<dbReference type="AlphaFoldDB" id="A0A9P4NYS4"/>
<dbReference type="EMBL" id="MU007020">
    <property type="protein sequence ID" value="KAF2433556.1"/>
    <property type="molecule type" value="Genomic_DNA"/>
</dbReference>
<evidence type="ECO:0000256" key="1">
    <source>
        <dbReference type="SAM" id="SignalP"/>
    </source>
</evidence>
<dbReference type="OrthoDB" id="3932688at2759"/>
<evidence type="ECO:0000313" key="2">
    <source>
        <dbReference type="EMBL" id="KAF2433556.1"/>
    </source>
</evidence>
<feature type="chain" id="PRO_5040149077" evidence="1">
    <location>
        <begin position="20"/>
        <end position="127"/>
    </location>
</feature>
<protein>
    <submittedName>
        <fullName evidence="2">Uncharacterized protein</fullName>
    </submittedName>
</protein>
<comment type="caution">
    <text evidence="2">The sequence shown here is derived from an EMBL/GenBank/DDBJ whole genome shotgun (WGS) entry which is preliminary data.</text>
</comment>
<name>A0A9P4NYS4_9PEZI</name>
<keyword evidence="1" id="KW-0732">Signal</keyword>
<reference evidence="2" key="1">
    <citation type="journal article" date="2020" name="Stud. Mycol.">
        <title>101 Dothideomycetes genomes: a test case for predicting lifestyles and emergence of pathogens.</title>
        <authorList>
            <person name="Haridas S."/>
            <person name="Albert R."/>
            <person name="Binder M."/>
            <person name="Bloem J."/>
            <person name="Labutti K."/>
            <person name="Salamov A."/>
            <person name="Andreopoulos B."/>
            <person name="Baker S."/>
            <person name="Barry K."/>
            <person name="Bills G."/>
            <person name="Bluhm B."/>
            <person name="Cannon C."/>
            <person name="Castanera R."/>
            <person name="Culley D."/>
            <person name="Daum C."/>
            <person name="Ezra D."/>
            <person name="Gonzalez J."/>
            <person name="Henrissat B."/>
            <person name="Kuo A."/>
            <person name="Liang C."/>
            <person name="Lipzen A."/>
            <person name="Lutzoni F."/>
            <person name="Magnuson J."/>
            <person name="Mondo S."/>
            <person name="Nolan M."/>
            <person name="Ohm R."/>
            <person name="Pangilinan J."/>
            <person name="Park H.-J."/>
            <person name="Ramirez L."/>
            <person name="Alfaro M."/>
            <person name="Sun H."/>
            <person name="Tritt A."/>
            <person name="Yoshinaga Y."/>
            <person name="Zwiers L.-H."/>
            <person name="Turgeon B."/>
            <person name="Goodwin S."/>
            <person name="Spatafora J."/>
            <person name="Crous P."/>
            <person name="Grigoriev I."/>
        </authorList>
    </citation>
    <scope>NUCLEOTIDE SEQUENCE</scope>
    <source>
        <strain evidence="2">CBS 130266</strain>
    </source>
</reference>
<gene>
    <name evidence="2" type="ORF">EJ08DRAFT_59037</name>
</gene>
<proteinExistence type="predicted"/>
<sequence>MMFIKLAITLPMLLALSSAMTLERKAPEDMNILTGIDTSTRNTRASLLQSPASACDKEDESDCKEFCKLSEQTATCIASGNKITCSCRGGKSESNCEERCLLCMPDKSALEEASLLFKLGGSRKSDL</sequence>
<accession>A0A9P4NYS4</accession>
<evidence type="ECO:0000313" key="3">
    <source>
        <dbReference type="Proteomes" id="UP000800235"/>
    </source>
</evidence>
<keyword evidence="3" id="KW-1185">Reference proteome</keyword>
<feature type="signal peptide" evidence="1">
    <location>
        <begin position="1"/>
        <end position="19"/>
    </location>
</feature>
<dbReference type="Proteomes" id="UP000800235">
    <property type="component" value="Unassembled WGS sequence"/>
</dbReference>
<organism evidence="2 3">
    <name type="scientific">Tothia fuscella</name>
    <dbReference type="NCBI Taxonomy" id="1048955"/>
    <lineage>
        <taxon>Eukaryota</taxon>
        <taxon>Fungi</taxon>
        <taxon>Dikarya</taxon>
        <taxon>Ascomycota</taxon>
        <taxon>Pezizomycotina</taxon>
        <taxon>Dothideomycetes</taxon>
        <taxon>Pleosporomycetidae</taxon>
        <taxon>Venturiales</taxon>
        <taxon>Cylindrosympodiaceae</taxon>
        <taxon>Tothia</taxon>
    </lineage>
</organism>